<dbReference type="PANTHER" id="PTHR30121:SF11">
    <property type="entry name" value="AAA+ ATPASE DOMAIN-CONTAINING PROTEIN"/>
    <property type="match status" value="1"/>
</dbReference>
<evidence type="ECO:0000313" key="2">
    <source>
        <dbReference type="EMBL" id="RNI17022.1"/>
    </source>
</evidence>
<evidence type="ECO:0000256" key="1">
    <source>
        <dbReference type="SAM" id="MobiDB-lite"/>
    </source>
</evidence>
<reference evidence="2 3" key="1">
    <citation type="submission" date="2018-11" db="EMBL/GenBank/DDBJ databases">
        <title>Draft genome of Simplicispira Flexivirga sp. BO-16.</title>
        <authorList>
            <person name="Im W.T."/>
        </authorList>
    </citation>
    <scope>NUCLEOTIDE SEQUENCE [LARGE SCALE GENOMIC DNA]</scope>
    <source>
        <strain evidence="2 3">BO-16</strain>
    </source>
</reference>
<proteinExistence type="predicted"/>
<feature type="region of interest" description="Disordered" evidence="1">
    <location>
        <begin position="649"/>
        <end position="673"/>
    </location>
</feature>
<dbReference type="SUPFAM" id="SSF52540">
    <property type="entry name" value="P-loop containing nucleoside triphosphate hydrolases"/>
    <property type="match status" value="1"/>
</dbReference>
<keyword evidence="3" id="KW-1185">Reference proteome</keyword>
<dbReference type="OrthoDB" id="3258326at2"/>
<protein>
    <submittedName>
        <fullName evidence="2">Type IV secretory system conjugative DNA transfer family protein</fullName>
    </submittedName>
</protein>
<dbReference type="CDD" id="cd01127">
    <property type="entry name" value="TrwB_TraG_TraD_VirD4"/>
    <property type="match status" value="2"/>
</dbReference>
<comment type="caution">
    <text evidence="2">The sequence shown here is derived from an EMBL/GenBank/DDBJ whole genome shotgun (WGS) entry which is preliminary data.</text>
</comment>
<dbReference type="AlphaFoldDB" id="A0A3M9LUV4"/>
<dbReference type="Gene3D" id="3.40.50.300">
    <property type="entry name" value="P-loop containing nucleotide triphosphate hydrolases"/>
    <property type="match status" value="2"/>
</dbReference>
<dbReference type="PANTHER" id="PTHR30121">
    <property type="entry name" value="UNCHARACTERIZED PROTEIN YJGR-RELATED"/>
    <property type="match status" value="1"/>
</dbReference>
<name>A0A3M9LUV4_9MICO</name>
<accession>A0A3M9LUV4</accession>
<dbReference type="InterPro" id="IPR051162">
    <property type="entry name" value="T4SS_component"/>
</dbReference>
<gene>
    <name evidence="2" type="ORF">EFY87_19720</name>
</gene>
<organism evidence="2 3">
    <name type="scientific">Flexivirga caeni</name>
    <dbReference type="NCBI Taxonomy" id="2294115"/>
    <lineage>
        <taxon>Bacteria</taxon>
        <taxon>Bacillati</taxon>
        <taxon>Actinomycetota</taxon>
        <taxon>Actinomycetes</taxon>
        <taxon>Micrococcales</taxon>
        <taxon>Dermacoccaceae</taxon>
        <taxon>Flexivirga</taxon>
    </lineage>
</organism>
<dbReference type="Proteomes" id="UP000271678">
    <property type="component" value="Unassembled WGS sequence"/>
</dbReference>
<dbReference type="EMBL" id="RJJQ01000035">
    <property type="protein sequence ID" value="RNI17022.1"/>
    <property type="molecule type" value="Genomic_DNA"/>
</dbReference>
<dbReference type="InterPro" id="IPR027417">
    <property type="entry name" value="P-loop_NTPase"/>
</dbReference>
<dbReference type="RefSeq" id="WP_123273194.1">
    <property type="nucleotide sequence ID" value="NZ_RJJQ01000035.1"/>
</dbReference>
<evidence type="ECO:0000313" key="3">
    <source>
        <dbReference type="Proteomes" id="UP000271678"/>
    </source>
</evidence>
<sequence length="673" mass="72202">MLEAIGRAGAIRWRVGATRASIGKIRQAIITHLPDTTVSTAGEGQTAFDDLSIAGYVRISRNRTLPLDERHTDDVARSVLAVFASTGKSELLRLQVILGARTSPRRAPEVDGAARALVNAKYGQHGFGCAIRVAAGALDEARARTLVADTAAAFRGLELPGVHVAVSRSGVRAVTGVRSPFLWPLWLSIDDLVSLLAWPIASEGTRDLPAVPPRHPKLLPAVSSHPKSGRPFGWSAASVRAGEHRLVAQSIADSLPHTHVLGVNGTGKSTAIGHMVLADVADGRGAVVIDPKGDLIDDLLARIPNNRLDDVVLLDARDTSPVGINPLIGTDPELAADSLLAVCHSLWADSWGPRTNDILHGTLLTGARAGDFSLPLVPMLLTNPGFRRRIIGAPSAADPLGLGSFWATFESWSDEQRSQAIQPLLNKLRQVMLRPALRGVFGQVHPKFHIGEVFTKQRILLVALGKGSIGAEAAQLLGSVVTTHLWHATTQRTLVPARDRQPVMIYIDEVQDYLRLPGDLGDSLAQARGLGVGFTLAHQELGQLGKLRGAVMANTRSKLIFQTAPDDARDLATAIGGGMLEREDFRALGAHQAYAQLLSKGSTTPWVSILTQPLPRPIRSPHVLRRRSADRYGQSLADTDEALLAHLEAHPNGSATTRNDDDLTRRRRKGGSR</sequence>